<proteinExistence type="inferred from homology"/>
<feature type="domain" description="Anthranilate synthase component I N-terminal" evidence="13">
    <location>
        <begin position="310"/>
        <end position="452"/>
    </location>
</feature>
<dbReference type="OrthoDB" id="64220at2759"/>
<evidence type="ECO:0000313" key="14">
    <source>
        <dbReference type="EMBL" id="RMY55500.1"/>
    </source>
</evidence>
<evidence type="ECO:0000256" key="8">
    <source>
        <dbReference type="ARBA" id="ARBA00031329"/>
    </source>
</evidence>
<dbReference type="Gene3D" id="3.40.50.880">
    <property type="match status" value="1"/>
</dbReference>
<evidence type="ECO:0000256" key="5">
    <source>
        <dbReference type="ARBA" id="ARBA00022679"/>
    </source>
</evidence>
<dbReference type="GO" id="GO:0046820">
    <property type="term" value="F:4-amino-4-deoxychorismate synthase activity"/>
    <property type="evidence" value="ECO:0007669"/>
    <property type="project" value="UniProtKB-EC"/>
</dbReference>
<dbReference type="EC" id="2.6.1.85" evidence="4"/>
<feature type="region of interest" description="Disordered" evidence="10">
    <location>
        <begin position="477"/>
        <end position="496"/>
    </location>
</feature>
<dbReference type="InterPro" id="IPR019999">
    <property type="entry name" value="Anth_synth_I-like"/>
</dbReference>
<evidence type="ECO:0000313" key="15">
    <source>
        <dbReference type="Proteomes" id="UP000269276"/>
    </source>
</evidence>
<keyword evidence="6" id="KW-0289">Folate biosynthesis</keyword>
<evidence type="ECO:0000256" key="4">
    <source>
        <dbReference type="ARBA" id="ARBA00013139"/>
    </source>
</evidence>
<dbReference type="AlphaFoldDB" id="A0A3M7CU95"/>
<dbReference type="InterPro" id="IPR010117">
    <property type="entry name" value="PabB_fungal"/>
</dbReference>
<evidence type="ECO:0000256" key="1">
    <source>
        <dbReference type="ARBA" id="ARBA00001000"/>
    </source>
</evidence>
<dbReference type="SUPFAM" id="SSF52317">
    <property type="entry name" value="Class I glutamine amidotransferase-like"/>
    <property type="match status" value="1"/>
</dbReference>
<dbReference type="SUPFAM" id="SSF56322">
    <property type="entry name" value="ADC synthase"/>
    <property type="match status" value="1"/>
</dbReference>
<dbReference type="Proteomes" id="UP000269276">
    <property type="component" value="Unassembled WGS sequence"/>
</dbReference>
<dbReference type="PRINTS" id="PR00095">
    <property type="entry name" value="ANTSNTHASEI"/>
</dbReference>
<dbReference type="GO" id="GO:0046654">
    <property type="term" value="P:tetrahydrofolate biosynthetic process"/>
    <property type="evidence" value="ECO:0007669"/>
    <property type="project" value="UniProtKB-UniPathway"/>
</dbReference>
<evidence type="ECO:0000259" key="13">
    <source>
        <dbReference type="Pfam" id="PF04715"/>
    </source>
</evidence>
<dbReference type="EMBL" id="QWIP01000743">
    <property type="protein sequence ID" value="RMY55500.1"/>
    <property type="molecule type" value="Genomic_DNA"/>
</dbReference>
<evidence type="ECO:0000256" key="10">
    <source>
        <dbReference type="SAM" id="MobiDB-lite"/>
    </source>
</evidence>
<dbReference type="Pfam" id="PF04715">
    <property type="entry name" value="Anth_synt_I_N"/>
    <property type="match status" value="1"/>
</dbReference>
<evidence type="ECO:0000259" key="11">
    <source>
        <dbReference type="Pfam" id="PF00117"/>
    </source>
</evidence>
<dbReference type="InterPro" id="IPR015890">
    <property type="entry name" value="Chorismate_C"/>
</dbReference>
<dbReference type="PROSITE" id="PS51273">
    <property type="entry name" value="GATASE_TYPE_1"/>
    <property type="match status" value="1"/>
</dbReference>
<evidence type="ECO:0000259" key="12">
    <source>
        <dbReference type="Pfam" id="PF00425"/>
    </source>
</evidence>
<dbReference type="PANTHER" id="PTHR11236:SF18">
    <property type="entry name" value="AMINODEOXYCHORISMATE SYNTHASE"/>
    <property type="match status" value="1"/>
</dbReference>
<evidence type="ECO:0000256" key="2">
    <source>
        <dbReference type="ARBA" id="ARBA00005009"/>
    </source>
</evidence>
<comment type="similarity">
    <text evidence="3">In the C-terminal section; belongs to the anthranilate synthase component I family.</text>
</comment>
<dbReference type="GO" id="GO:0005737">
    <property type="term" value="C:cytoplasm"/>
    <property type="evidence" value="ECO:0007669"/>
    <property type="project" value="TreeGrafter"/>
</dbReference>
<gene>
    <name evidence="14" type="ORF">D0863_13285</name>
</gene>
<dbReference type="NCBIfam" id="TIGR01823">
    <property type="entry name" value="PabB-fungal"/>
    <property type="match status" value="1"/>
</dbReference>
<dbReference type="Gene3D" id="3.60.120.10">
    <property type="entry name" value="Anthranilate synthase"/>
    <property type="match status" value="1"/>
</dbReference>
<dbReference type="VEuPathDB" id="FungiDB:BTJ68_05255"/>
<evidence type="ECO:0000256" key="9">
    <source>
        <dbReference type="ARBA" id="ARBA00031904"/>
    </source>
</evidence>
<feature type="domain" description="Chorismate-utilising enzyme C-terminal" evidence="12">
    <location>
        <begin position="500"/>
        <end position="760"/>
    </location>
</feature>
<protein>
    <recommendedName>
        <fullName evidence="4">aminodeoxychorismate synthase</fullName>
        <ecNumber evidence="4">2.6.1.85</ecNumber>
    </recommendedName>
    <alternativeName>
        <fullName evidence="8">Para-aminobenzoate synthase</fullName>
    </alternativeName>
    <alternativeName>
        <fullName evidence="9">p-aminobenzoic acid synthase</fullName>
    </alternativeName>
</protein>
<dbReference type="InterPro" id="IPR006805">
    <property type="entry name" value="Anth_synth_I_N"/>
</dbReference>
<keyword evidence="5" id="KW-0808">Transferase</keyword>
<dbReference type="Pfam" id="PF00117">
    <property type="entry name" value="GATase"/>
    <property type="match status" value="1"/>
</dbReference>
<dbReference type="GO" id="GO:0046656">
    <property type="term" value="P:folic acid biosynthetic process"/>
    <property type="evidence" value="ECO:0007669"/>
    <property type="project" value="UniProtKB-KW"/>
</dbReference>
<comment type="caution">
    <text evidence="14">The sequence shown here is derived from an EMBL/GenBank/DDBJ whole genome shotgun (WGS) entry which is preliminary data.</text>
</comment>
<dbReference type="GO" id="GO:0008153">
    <property type="term" value="P:4-aminobenzoate biosynthetic process"/>
    <property type="evidence" value="ECO:0007669"/>
    <property type="project" value="TreeGrafter"/>
</dbReference>
<dbReference type="InterPro" id="IPR029062">
    <property type="entry name" value="Class_I_gatase-like"/>
</dbReference>
<comment type="catalytic activity">
    <reaction evidence="1">
        <text>chorismate + L-glutamine = 4-amino-4-deoxychorismate + L-glutamate</text>
        <dbReference type="Rhea" id="RHEA:11672"/>
        <dbReference type="ChEBI" id="CHEBI:29748"/>
        <dbReference type="ChEBI" id="CHEBI:29985"/>
        <dbReference type="ChEBI" id="CHEBI:58359"/>
        <dbReference type="ChEBI" id="CHEBI:58406"/>
        <dbReference type="EC" id="2.6.1.85"/>
    </reaction>
</comment>
<dbReference type="InterPro" id="IPR017926">
    <property type="entry name" value="GATASE"/>
</dbReference>
<dbReference type="PRINTS" id="PR00099">
    <property type="entry name" value="CPSGATASE"/>
</dbReference>
<dbReference type="InterPro" id="IPR005801">
    <property type="entry name" value="ADC_synthase"/>
</dbReference>
<reference evidence="14 15" key="1">
    <citation type="journal article" date="2018" name="BMC Genomics">
        <title>Genomic evidence for intraspecific hybridization in a clonal and extremely halotolerant yeast.</title>
        <authorList>
            <person name="Gostincar C."/>
            <person name="Stajich J.E."/>
            <person name="Zupancic J."/>
            <person name="Zalar P."/>
            <person name="Gunde-Cimerman N."/>
        </authorList>
    </citation>
    <scope>NUCLEOTIDE SEQUENCE [LARGE SCALE GENOMIC DNA]</scope>
    <source>
        <strain evidence="14 15">EXF-2682</strain>
    </source>
</reference>
<keyword evidence="7" id="KW-0315">Glutamine amidotransferase</keyword>
<dbReference type="CDD" id="cd01743">
    <property type="entry name" value="GATase1_Anthranilate_Synthase"/>
    <property type="match status" value="1"/>
</dbReference>
<sequence>MKKGASGETVAGENFPISKISTTWMPPSRILFIDAYDSFSNNITTLLKDNLSVTVESIHIDDPRFVFNDDAFQNFLNKFDAVVAGPGPGHPANREDVGLIAKLWDLPEGKVLPVLGICLGFQSLALAHGGYVERLREPRHGLVTPLTRGAGSLFGPDKGEQRVTQYHSLHARLSDMPIAFNSDMLNLWDPRGELFPTAWDLSDSRNGPILMAIRHRSKPFCGVQYHPESICSTGGSDLVCNWWREVCQWSVPNSRKSEDCRFDSGRASLDDFVELDQKQTSVDLDTTRSVNWQLIPTPEDMDVASLVDLLRMHGDSQPVVLESGVRDGKPLNPETGRFSVIGVPNKTSLQCQWSVATNHLKISADSVTMESQQATFEEVLMTLEGLIKQHKACDGPVEVPFWGGLVGFLSYEAGLTSINVAPCGADARRPDVWFIMVEQSIVIDHVKHLAYIQSLRDGDEGWATQISELIQNISPPVPQASSRRAPAQASQSQLIDGPKAEDYTEKVKACQAHLRAGSSYELCLTDQTLISSTADPWNIYKTLRHVNPAPFGAYLHLGRSMDNGIDVVSSSPERFLSWSRDGQCQFRPIKGTVKKTPGVTRAHAEKLLNAEKERAENLMIVDLIRHDLSGVVGVDGVRVPKLMSVEEYETVYQLVSVIEGKVGPTGRCIDALARSLPPGSMTGAPKKRSCELLCDVEEGKARGLYSGVLGYFDVGGGADFSVVIRTAFKWGDEDVWRVGAGGAVTALSQPQAEFEEMLAKRESVLGVLLSST</sequence>
<dbReference type="InterPro" id="IPR006221">
    <property type="entry name" value="TrpG/PapA_dom"/>
</dbReference>
<feature type="compositionally biased region" description="Low complexity" evidence="10">
    <location>
        <begin position="479"/>
        <end position="493"/>
    </location>
</feature>
<comment type="pathway">
    <text evidence="2">Cofactor biosynthesis; tetrahydrofolate biosynthesis; 4-aminobenzoate from chorismate: step 1/2.</text>
</comment>
<evidence type="ECO:0000256" key="3">
    <source>
        <dbReference type="ARBA" id="ARBA00005970"/>
    </source>
</evidence>
<dbReference type="Pfam" id="PF00425">
    <property type="entry name" value="Chorismate_bind"/>
    <property type="match status" value="1"/>
</dbReference>
<dbReference type="UniPathway" id="UPA00077">
    <property type="reaction ID" value="UER00149"/>
</dbReference>
<dbReference type="PANTHER" id="PTHR11236">
    <property type="entry name" value="AMINOBENZOATE/ANTHRANILATE SYNTHASE"/>
    <property type="match status" value="1"/>
</dbReference>
<accession>A0A3M7CU95</accession>
<organism evidence="14 15">
    <name type="scientific">Hortaea werneckii</name>
    <name type="common">Black yeast</name>
    <name type="synonym">Cladosporium werneckii</name>
    <dbReference type="NCBI Taxonomy" id="91943"/>
    <lineage>
        <taxon>Eukaryota</taxon>
        <taxon>Fungi</taxon>
        <taxon>Dikarya</taxon>
        <taxon>Ascomycota</taxon>
        <taxon>Pezizomycotina</taxon>
        <taxon>Dothideomycetes</taxon>
        <taxon>Dothideomycetidae</taxon>
        <taxon>Mycosphaerellales</taxon>
        <taxon>Teratosphaeriaceae</taxon>
        <taxon>Hortaea</taxon>
    </lineage>
</organism>
<evidence type="ECO:0000256" key="7">
    <source>
        <dbReference type="ARBA" id="ARBA00022962"/>
    </source>
</evidence>
<evidence type="ECO:0000256" key="6">
    <source>
        <dbReference type="ARBA" id="ARBA00022909"/>
    </source>
</evidence>
<name>A0A3M7CU95_HORWE</name>
<feature type="domain" description="Glutamine amidotransferase" evidence="11">
    <location>
        <begin position="32"/>
        <end position="242"/>
    </location>
</feature>
<dbReference type="GO" id="GO:0000162">
    <property type="term" value="P:L-tryptophan biosynthetic process"/>
    <property type="evidence" value="ECO:0007669"/>
    <property type="project" value="TreeGrafter"/>
</dbReference>